<accession>U6GKZ9</accession>
<sequence>MAVLLVGDENLTFSSCLLQQLRAETPNPKLTVAVTLTADNSREEVLQRAAALSAEGVSVLFGISPLQLKTETLQSRFQEFIAEEVLQRAAALSAEGVSVLFGISPLQLKTETLQSRFQEFIAVLPGLPFHGCPDFIPFASPLFQLRLHHFIFSYHKNPTK</sequence>
<reference evidence="1" key="1">
    <citation type="submission" date="2013-10" db="EMBL/GenBank/DDBJ databases">
        <title>Genomic analysis of the causative agents of coccidiosis in chickens.</title>
        <authorList>
            <person name="Reid A.J."/>
            <person name="Blake D."/>
            <person name="Billington K."/>
            <person name="Browne H."/>
            <person name="Dunn M."/>
            <person name="Hung S."/>
            <person name="Kawahara F."/>
            <person name="Miranda-Saavedra D."/>
            <person name="Mourier T."/>
            <person name="Nagra H."/>
            <person name="Otto T.D."/>
            <person name="Rawlings N."/>
            <person name="Sanchez A."/>
            <person name="Sanders M."/>
            <person name="Subramaniam C."/>
            <person name="Tay Y."/>
            <person name="Dear P."/>
            <person name="Doerig C."/>
            <person name="Gruber A."/>
            <person name="Parkinson J."/>
            <person name="Shirley M."/>
            <person name="Wan K.L."/>
            <person name="Berriman M."/>
            <person name="Tomley F."/>
            <person name="Pain A."/>
        </authorList>
    </citation>
    <scope>NUCLEOTIDE SEQUENCE</scope>
    <source>
        <strain evidence="1">Houghton</strain>
    </source>
</reference>
<dbReference type="VEuPathDB" id="ToxoDB:EAH_00057140"/>
<evidence type="ECO:0000313" key="2">
    <source>
        <dbReference type="Proteomes" id="UP000018050"/>
    </source>
</evidence>
<organism evidence="1 2">
    <name type="scientific">Eimeria acervulina</name>
    <name type="common">Coccidian parasite</name>
    <dbReference type="NCBI Taxonomy" id="5801"/>
    <lineage>
        <taxon>Eukaryota</taxon>
        <taxon>Sar</taxon>
        <taxon>Alveolata</taxon>
        <taxon>Apicomplexa</taxon>
        <taxon>Conoidasida</taxon>
        <taxon>Coccidia</taxon>
        <taxon>Eucoccidiorida</taxon>
        <taxon>Eimeriorina</taxon>
        <taxon>Eimeriidae</taxon>
        <taxon>Eimeria</taxon>
    </lineage>
</organism>
<dbReference type="Proteomes" id="UP000018050">
    <property type="component" value="Unassembled WGS sequence"/>
</dbReference>
<keyword evidence="2" id="KW-1185">Reference proteome</keyword>
<dbReference type="AlphaFoldDB" id="U6GKZ9"/>
<dbReference type="OrthoDB" id="347430at2759"/>
<protein>
    <submittedName>
        <fullName evidence="1">Uncharacterized protein</fullName>
    </submittedName>
</protein>
<dbReference type="EMBL" id="HG671387">
    <property type="protein sequence ID" value="CDI80896.1"/>
    <property type="molecule type" value="Genomic_DNA"/>
</dbReference>
<evidence type="ECO:0000313" key="1">
    <source>
        <dbReference type="EMBL" id="CDI80896.1"/>
    </source>
</evidence>
<dbReference type="GeneID" id="25273784"/>
<dbReference type="RefSeq" id="XP_013249213.1">
    <property type="nucleotide sequence ID" value="XM_013393759.1"/>
</dbReference>
<gene>
    <name evidence="1" type="ORF">EAH_00057140</name>
</gene>
<proteinExistence type="predicted"/>
<reference evidence="1" key="2">
    <citation type="submission" date="2013-10" db="EMBL/GenBank/DDBJ databases">
        <authorList>
            <person name="Aslett M."/>
        </authorList>
    </citation>
    <scope>NUCLEOTIDE SEQUENCE</scope>
    <source>
        <strain evidence="1">Houghton</strain>
    </source>
</reference>
<name>U6GKZ9_EIMAC</name>